<dbReference type="Proteomes" id="UP000095544">
    <property type="component" value="Unassembled WGS sequence"/>
</dbReference>
<keyword evidence="7" id="KW-0902">Two-component regulatory system</keyword>
<evidence type="ECO:0000259" key="8">
    <source>
        <dbReference type="PROSITE" id="PS50109"/>
    </source>
</evidence>
<dbReference type="Pfam" id="PF02518">
    <property type="entry name" value="HATPase_c"/>
    <property type="match status" value="1"/>
</dbReference>
<dbReference type="PRINTS" id="PR00344">
    <property type="entry name" value="BCTRLSENSOR"/>
</dbReference>
<dbReference type="OrthoDB" id="9792991at2"/>
<dbReference type="GO" id="GO:0016036">
    <property type="term" value="P:cellular response to phosphate starvation"/>
    <property type="evidence" value="ECO:0007669"/>
    <property type="project" value="TreeGrafter"/>
</dbReference>
<proteinExistence type="predicted"/>
<evidence type="ECO:0000313" key="9">
    <source>
        <dbReference type="EMBL" id="CUO19223.1"/>
    </source>
</evidence>
<dbReference type="SUPFAM" id="SSF55874">
    <property type="entry name" value="ATPase domain of HSP90 chaperone/DNA topoisomerase II/histidine kinase"/>
    <property type="match status" value="1"/>
</dbReference>
<dbReference type="PANTHER" id="PTHR45453">
    <property type="entry name" value="PHOSPHATE REGULON SENSOR PROTEIN PHOR"/>
    <property type="match status" value="1"/>
</dbReference>
<sequence>MIIFTLAFGAAAVILLIRCIRYRLEIRSVCRQLDELAQGSHMELFVNRKDKAFVELCRRLNLVMKLSRQKEMQYDKAQKRLKQNISALAHDIRTPLTSAAGYLQMGMECTDGEKRDRYLTVSQDRLEELKDMLEELFLYTKLSSSEFELSIQPVQILPLLGECLVGMYRQFEEKGVEPVVEFEDEGVRGMADEECLTRIFRNLIQNALLHGTGGITVKQAGSVLSFENPVAEDTQMDVEQIFDRFYKADGARRKGSSGLGLAIVREMTEKMGGTADAVLEQNVLKIRITLQQENTLFKRPE</sequence>
<dbReference type="CDD" id="cd00082">
    <property type="entry name" value="HisKA"/>
    <property type="match status" value="1"/>
</dbReference>
<dbReference type="CDD" id="cd00075">
    <property type="entry name" value="HATPase"/>
    <property type="match status" value="1"/>
</dbReference>
<dbReference type="SMART" id="SM00388">
    <property type="entry name" value="HisKA"/>
    <property type="match status" value="1"/>
</dbReference>
<feature type="domain" description="Histidine kinase" evidence="8">
    <location>
        <begin position="87"/>
        <end position="294"/>
    </location>
</feature>
<dbReference type="InterPro" id="IPR004358">
    <property type="entry name" value="Sig_transdc_His_kin-like_C"/>
</dbReference>
<organism evidence="9 10">
    <name type="scientific">Faecalicatena contorta</name>
    <dbReference type="NCBI Taxonomy" id="39482"/>
    <lineage>
        <taxon>Bacteria</taxon>
        <taxon>Bacillati</taxon>
        <taxon>Bacillota</taxon>
        <taxon>Clostridia</taxon>
        <taxon>Lachnospirales</taxon>
        <taxon>Lachnospiraceae</taxon>
        <taxon>Faecalicatena</taxon>
    </lineage>
</organism>
<dbReference type="InterPro" id="IPR003661">
    <property type="entry name" value="HisK_dim/P_dom"/>
</dbReference>
<dbReference type="InterPro" id="IPR050351">
    <property type="entry name" value="BphY/WalK/GraS-like"/>
</dbReference>
<gene>
    <name evidence="9" type="primary">yycG_1</name>
    <name evidence="9" type="ORF">ERS852491_01520</name>
</gene>
<evidence type="ECO:0000256" key="1">
    <source>
        <dbReference type="ARBA" id="ARBA00000085"/>
    </source>
</evidence>
<evidence type="ECO:0000256" key="7">
    <source>
        <dbReference type="ARBA" id="ARBA00023012"/>
    </source>
</evidence>
<dbReference type="PANTHER" id="PTHR45453:SF1">
    <property type="entry name" value="PHOSPHATE REGULON SENSOR PROTEIN PHOR"/>
    <property type="match status" value="1"/>
</dbReference>
<evidence type="ECO:0000256" key="6">
    <source>
        <dbReference type="ARBA" id="ARBA00022777"/>
    </source>
</evidence>
<evidence type="ECO:0000256" key="5">
    <source>
        <dbReference type="ARBA" id="ARBA00022679"/>
    </source>
</evidence>
<reference evidence="9 10" key="1">
    <citation type="submission" date="2015-09" db="EMBL/GenBank/DDBJ databases">
        <authorList>
            <consortium name="Pathogen Informatics"/>
        </authorList>
    </citation>
    <scope>NUCLEOTIDE SEQUENCE [LARGE SCALE GENOMIC DNA]</scope>
    <source>
        <strain evidence="9 10">2789STDY5834876</strain>
    </source>
</reference>
<evidence type="ECO:0000256" key="3">
    <source>
        <dbReference type="ARBA" id="ARBA00012438"/>
    </source>
</evidence>
<evidence type="ECO:0000313" key="10">
    <source>
        <dbReference type="Proteomes" id="UP000095544"/>
    </source>
</evidence>
<keyword evidence="5 9" id="KW-0808">Transferase</keyword>
<dbReference type="Pfam" id="PF00512">
    <property type="entry name" value="HisKA"/>
    <property type="match status" value="1"/>
</dbReference>
<dbReference type="GO" id="GO:0004721">
    <property type="term" value="F:phosphoprotein phosphatase activity"/>
    <property type="evidence" value="ECO:0007669"/>
    <property type="project" value="TreeGrafter"/>
</dbReference>
<dbReference type="RefSeq" id="WP_055152401.1">
    <property type="nucleotide sequence ID" value="NZ_CYZU01000011.1"/>
</dbReference>
<dbReference type="AlphaFoldDB" id="A0A174D197"/>
<accession>A0A174D197</accession>
<dbReference type="STRING" id="39482.ERS852491_01520"/>
<protein>
    <recommendedName>
        <fullName evidence="3">histidine kinase</fullName>
        <ecNumber evidence="3">2.7.13.3</ecNumber>
    </recommendedName>
</protein>
<dbReference type="InterPro" id="IPR005467">
    <property type="entry name" value="His_kinase_dom"/>
</dbReference>
<keyword evidence="4" id="KW-0597">Phosphoprotein</keyword>
<dbReference type="SMART" id="SM00387">
    <property type="entry name" value="HATPase_c"/>
    <property type="match status" value="1"/>
</dbReference>
<evidence type="ECO:0000256" key="2">
    <source>
        <dbReference type="ARBA" id="ARBA00004370"/>
    </source>
</evidence>
<comment type="catalytic activity">
    <reaction evidence="1">
        <text>ATP + protein L-histidine = ADP + protein N-phospho-L-histidine.</text>
        <dbReference type="EC" id="2.7.13.3"/>
    </reaction>
</comment>
<dbReference type="InterPro" id="IPR036890">
    <property type="entry name" value="HATPase_C_sf"/>
</dbReference>
<comment type="subcellular location">
    <subcellularLocation>
        <location evidence="2">Membrane</location>
    </subcellularLocation>
</comment>
<dbReference type="GO" id="GO:0005886">
    <property type="term" value="C:plasma membrane"/>
    <property type="evidence" value="ECO:0007669"/>
    <property type="project" value="TreeGrafter"/>
</dbReference>
<name>A0A174D197_9FIRM</name>
<dbReference type="InterPro" id="IPR036097">
    <property type="entry name" value="HisK_dim/P_sf"/>
</dbReference>
<dbReference type="EMBL" id="CYZU01000011">
    <property type="protein sequence ID" value="CUO19223.1"/>
    <property type="molecule type" value="Genomic_DNA"/>
</dbReference>
<dbReference type="Gene3D" id="3.30.565.10">
    <property type="entry name" value="Histidine kinase-like ATPase, C-terminal domain"/>
    <property type="match status" value="1"/>
</dbReference>
<dbReference type="InterPro" id="IPR003594">
    <property type="entry name" value="HATPase_dom"/>
</dbReference>
<dbReference type="GO" id="GO:0000155">
    <property type="term" value="F:phosphorelay sensor kinase activity"/>
    <property type="evidence" value="ECO:0007669"/>
    <property type="project" value="InterPro"/>
</dbReference>
<dbReference type="EC" id="2.7.13.3" evidence="3"/>
<dbReference type="PROSITE" id="PS50109">
    <property type="entry name" value="HIS_KIN"/>
    <property type="match status" value="1"/>
</dbReference>
<dbReference type="Gene3D" id="1.10.287.130">
    <property type="match status" value="1"/>
</dbReference>
<dbReference type="SUPFAM" id="SSF47384">
    <property type="entry name" value="Homodimeric domain of signal transducing histidine kinase"/>
    <property type="match status" value="1"/>
</dbReference>
<keyword evidence="6 9" id="KW-0418">Kinase</keyword>
<evidence type="ECO:0000256" key="4">
    <source>
        <dbReference type="ARBA" id="ARBA00022553"/>
    </source>
</evidence>